<keyword evidence="2" id="KW-1185">Reference proteome</keyword>
<comment type="caution">
    <text evidence="1">The sequence shown here is derived from an EMBL/GenBank/DDBJ whole genome shotgun (WGS) entry which is preliminary data.</text>
</comment>
<evidence type="ECO:0000313" key="1">
    <source>
        <dbReference type="EMBL" id="OBZ91308.1"/>
    </source>
</evidence>
<reference evidence="1 2" key="1">
    <citation type="submission" date="2016-03" db="EMBL/GenBank/DDBJ databases">
        <title>Choanephora cucurbitarum.</title>
        <authorList>
            <person name="Min B."/>
            <person name="Park H."/>
            <person name="Park J.-H."/>
            <person name="Shin H.-D."/>
            <person name="Choi I.-G."/>
        </authorList>
    </citation>
    <scope>NUCLEOTIDE SEQUENCE [LARGE SCALE GENOMIC DNA]</scope>
    <source>
        <strain evidence="1 2">KUS-F28377</strain>
    </source>
</reference>
<sequence length="71" mass="8222">MVGFGEQLPYSNEEAAFYSEESVSSYHNKCPVEWAALHKEVLKENNKDREALCFFQSAYTKSPINMNLLWT</sequence>
<dbReference type="EMBL" id="LUGH01000015">
    <property type="protein sequence ID" value="OBZ91308.1"/>
    <property type="molecule type" value="Genomic_DNA"/>
</dbReference>
<organism evidence="1 2">
    <name type="scientific">Choanephora cucurbitarum</name>
    <dbReference type="NCBI Taxonomy" id="101091"/>
    <lineage>
        <taxon>Eukaryota</taxon>
        <taxon>Fungi</taxon>
        <taxon>Fungi incertae sedis</taxon>
        <taxon>Mucoromycota</taxon>
        <taxon>Mucoromycotina</taxon>
        <taxon>Mucoromycetes</taxon>
        <taxon>Mucorales</taxon>
        <taxon>Mucorineae</taxon>
        <taxon>Choanephoraceae</taxon>
        <taxon>Choanephoroideae</taxon>
        <taxon>Choanephora</taxon>
    </lineage>
</organism>
<protein>
    <submittedName>
        <fullName evidence="1">Uncharacterized protein</fullName>
    </submittedName>
</protein>
<name>A0A1C7NQJ8_9FUNG</name>
<dbReference type="Proteomes" id="UP000093000">
    <property type="component" value="Unassembled WGS sequence"/>
</dbReference>
<dbReference type="STRING" id="101091.A0A1C7NQJ8"/>
<dbReference type="AlphaFoldDB" id="A0A1C7NQJ8"/>
<dbReference type="InParanoid" id="A0A1C7NQJ8"/>
<gene>
    <name evidence="1" type="ORF">A0J61_00637</name>
</gene>
<proteinExistence type="predicted"/>
<accession>A0A1C7NQJ8</accession>
<evidence type="ECO:0000313" key="2">
    <source>
        <dbReference type="Proteomes" id="UP000093000"/>
    </source>
</evidence>